<sequence>MTIFLTLLTVVLILWAVPRSLLKQCVPSWGKRKYSPASSSSQELEGFFGDRSNYADQPMEKLFARIGCPAQHDDWDWGRRVYLWESPAMRVRVIERGGKVICAQLLDPAGGERFESPLQTLWGNPDPVNV</sequence>
<proteinExistence type="predicted"/>
<dbReference type="EMBL" id="JAQQFM010000002">
    <property type="protein sequence ID" value="MFL9923469.1"/>
    <property type="molecule type" value="Genomic_DNA"/>
</dbReference>
<reference evidence="1 2" key="1">
    <citation type="journal article" date="2024" name="Chem. Sci.">
        <title>Discovery of megapolipeptins by genome mining of a Burkholderiales bacteria collection.</title>
        <authorList>
            <person name="Paulo B.S."/>
            <person name="Recchia M.J.J."/>
            <person name="Lee S."/>
            <person name="Fergusson C.H."/>
            <person name="Romanowski S.B."/>
            <person name="Hernandez A."/>
            <person name="Krull N."/>
            <person name="Liu D.Y."/>
            <person name="Cavanagh H."/>
            <person name="Bos A."/>
            <person name="Gray C.A."/>
            <person name="Murphy B.T."/>
            <person name="Linington R.G."/>
            <person name="Eustaquio A.S."/>
        </authorList>
    </citation>
    <scope>NUCLEOTIDE SEQUENCE [LARGE SCALE GENOMIC DNA]</scope>
    <source>
        <strain evidence="1 2">RL21-008-BIB-A</strain>
    </source>
</reference>
<accession>A0ABW9A4W4</accession>
<evidence type="ECO:0000313" key="1">
    <source>
        <dbReference type="EMBL" id="MFL9923469.1"/>
    </source>
</evidence>
<evidence type="ECO:0000313" key="2">
    <source>
        <dbReference type="Proteomes" id="UP001629246"/>
    </source>
</evidence>
<dbReference type="Proteomes" id="UP001629246">
    <property type="component" value="Unassembled WGS sequence"/>
</dbReference>
<name>A0ABW9A4W4_9BURK</name>
<dbReference type="RefSeq" id="WP_408155151.1">
    <property type="nucleotide sequence ID" value="NZ_JAQQFM010000002.1"/>
</dbReference>
<organism evidence="1 2">
    <name type="scientific">Herbaspirillum lusitanum</name>
    <dbReference type="NCBI Taxonomy" id="213312"/>
    <lineage>
        <taxon>Bacteria</taxon>
        <taxon>Pseudomonadati</taxon>
        <taxon>Pseudomonadota</taxon>
        <taxon>Betaproteobacteria</taxon>
        <taxon>Burkholderiales</taxon>
        <taxon>Oxalobacteraceae</taxon>
        <taxon>Herbaspirillum</taxon>
    </lineage>
</organism>
<keyword evidence="2" id="KW-1185">Reference proteome</keyword>
<gene>
    <name evidence="1" type="ORF">PQR62_04275</name>
</gene>
<comment type="caution">
    <text evidence="1">The sequence shown here is derived from an EMBL/GenBank/DDBJ whole genome shotgun (WGS) entry which is preliminary data.</text>
</comment>
<protein>
    <submittedName>
        <fullName evidence="1">Uncharacterized protein</fullName>
    </submittedName>
</protein>